<dbReference type="RefSeq" id="WP_240830480.1">
    <property type="nucleotide sequence ID" value="NZ_JAKWBL010000002.1"/>
</dbReference>
<dbReference type="NCBIfam" id="TIGR01980">
    <property type="entry name" value="sufB"/>
    <property type="match status" value="1"/>
</dbReference>
<evidence type="ECO:0000313" key="4">
    <source>
        <dbReference type="EMBL" id="MCH5598810.1"/>
    </source>
</evidence>
<dbReference type="InterPro" id="IPR010231">
    <property type="entry name" value="SUF_FeS_clus_asmbl_SufB"/>
</dbReference>
<proteinExistence type="inferred from homology"/>
<dbReference type="NCBIfam" id="NF008773">
    <property type="entry name" value="PRK11814.1"/>
    <property type="match status" value="1"/>
</dbReference>
<dbReference type="InterPro" id="IPR000825">
    <property type="entry name" value="SUF_FeS_clus_asmbl_SufBD_core"/>
</dbReference>
<dbReference type="PANTHER" id="PTHR30508:SF1">
    <property type="entry name" value="UPF0051 PROTEIN ABCI8, CHLOROPLASTIC-RELATED"/>
    <property type="match status" value="1"/>
</dbReference>
<evidence type="ECO:0000256" key="1">
    <source>
        <dbReference type="ARBA" id="ARBA00043967"/>
    </source>
</evidence>
<evidence type="ECO:0000259" key="2">
    <source>
        <dbReference type="Pfam" id="PF01458"/>
    </source>
</evidence>
<keyword evidence="5" id="KW-1185">Reference proteome</keyword>
<feature type="domain" description="SUF system FeS cluster assembly SufBD core" evidence="2">
    <location>
        <begin position="223"/>
        <end position="465"/>
    </location>
</feature>
<protein>
    <submittedName>
        <fullName evidence="4">Fe-S cluster assembly protein SufB</fullName>
    </submittedName>
</protein>
<comment type="caution">
    <text evidence="4">The sequence shown here is derived from an EMBL/GenBank/DDBJ whole genome shotgun (WGS) entry which is preliminary data.</text>
</comment>
<dbReference type="InterPro" id="IPR037284">
    <property type="entry name" value="SUF_FeS_clus_asmbl_SufBD_sf"/>
</dbReference>
<feature type="domain" description="SUF system FeS cluster assembly SufBD N-terminal" evidence="3">
    <location>
        <begin position="153"/>
        <end position="215"/>
    </location>
</feature>
<dbReference type="Pfam" id="PF19295">
    <property type="entry name" value="SufBD_N"/>
    <property type="match status" value="1"/>
</dbReference>
<comment type="similarity">
    <text evidence="1">Belongs to the iron-sulfur cluster assembly SufBD family.</text>
</comment>
<name>A0ABS9SKH7_9BACT</name>
<dbReference type="EMBL" id="JAKWBL010000002">
    <property type="protein sequence ID" value="MCH5598810.1"/>
    <property type="molecule type" value="Genomic_DNA"/>
</dbReference>
<dbReference type="PANTHER" id="PTHR30508">
    <property type="entry name" value="FES CLUSTER ASSEMBLY PROTEIN SUF"/>
    <property type="match status" value="1"/>
</dbReference>
<evidence type="ECO:0000259" key="3">
    <source>
        <dbReference type="Pfam" id="PF19295"/>
    </source>
</evidence>
<accession>A0ABS9SKH7</accession>
<dbReference type="InterPro" id="IPR055346">
    <property type="entry name" value="Fe-S_cluster_assembly_SufBD"/>
</dbReference>
<sequence>MNTDVEQLIKPETSETDFDPIESHVNSEYKYGFVTEIESESAPKGLSEEIVRFISAKKNEPEWMLEWRLKAYAQWLKMKEPTWANVTFPPINYQDVIYYSAPKQKAKLNGLDEVDPELIKTFEKLGISLDEQKRLTGVAVDAVIDSVSIGTSFKKQLSEQGIIFCSMSEAIQEHPELIRQYLGSVVPVTDNYFSALNSAVFSDGSFCFIPKGVRCPMELSTYFRINAENTGQFERTLIVAEDDTYVSYLEGCTAPMRDENQLHAAVVEIVALNNAEVKYSTVQNWYPGDKEGKGGIYNFVTKRGICKGVNSKISWTQVETGSSITWKYPSVILQGDNSNGEFYSVAVTNNYQQADTGTKMIHLGKNTRSRIVSKGISAGYSNNSYRGLVRVGKNASNARNFSQCDSLLLGDKCGAHTFPYIEVKNNTGVVEHEATTSKIGEDQIFYCNQRGIDTETAVALIINGFAKEVMNQLPMEFAVEAQKLLAISLEGSVG</sequence>
<evidence type="ECO:0000313" key="5">
    <source>
        <dbReference type="Proteomes" id="UP001202248"/>
    </source>
</evidence>
<dbReference type="Pfam" id="PF01458">
    <property type="entry name" value="SUFBD_core"/>
    <property type="match status" value="1"/>
</dbReference>
<organism evidence="4 5">
    <name type="scientific">Niabella ginsengisoli</name>
    <dbReference type="NCBI Taxonomy" id="522298"/>
    <lineage>
        <taxon>Bacteria</taxon>
        <taxon>Pseudomonadati</taxon>
        <taxon>Bacteroidota</taxon>
        <taxon>Chitinophagia</taxon>
        <taxon>Chitinophagales</taxon>
        <taxon>Chitinophagaceae</taxon>
        <taxon>Niabella</taxon>
    </lineage>
</organism>
<dbReference type="SUPFAM" id="SSF101960">
    <property type="entry name" value="Stabilizer of iron transporter SufD"/>
    <property type="match status" value="1"/>
</dbReference>
<dbReference type="Proteomes" id="UP001202248">
    <property type="component" value="Unassembled WGS sequence"/>
</dbReference>
<dbReference type="InterPro" id="IPR045595">
    <property type="entry name" value="SufBD_N"/>
</dbReference>
<gene>
    <name evidence="4" type="primary">sufB</name>
    <name evidence="4" type="ORF">MKP09_13295</name>
</gene>
<reference evidence="4 5" key="1">
    <citation type="submission" date="2022-02" db="EMBL/GenBank/DDBJ databases">
        <authorList>
            <person name="Min J."/>
        </authorList>
    </citation>
    <scope>NUCLEOTIDE SEQUENCE [LARGE SCALE GENOMIC DNA]</scope>
    <source>
        <strain evidence="4 5">GR10-1</strain>
    </source>
</reference>